<keyword evidence="4" id="KW-0804">Transcription</keyword>
<dbReference type="InterPro" id="IPR001789">
    <property type="entry name" value="Sig_transdc_resp-reg_receiver"/>
</dbReference>
<feature type="domain" description="HTH araC/xylS-type" evidence="7">
    <location>
        <begin position="156"/>
        <end position="254"/>
    </location>
</feature>
<reference evidence="9 10" key="1">
    <citation type="submission" date="2019-11" db="EMBL/GenBank/DDBJ databases">
        <title>Type strains purchased from KCTC, JCM and DSMZ.</title>
        <authorList>
            <person name="Lu H."/>
        </authorList>
    </citation>
    <scope>NUCLEOTIDE SEQUENCE [LARGE SCALE GENOMIC DNA]</scope>
    <source>
        <strain evidence="9 10">KCTC 42409</strain>
    </source>
</reference>
<dbReference type="Proteomes" id="UP000484015">
    <property type="component" value="Unassembled WGS sequence"/>
</dbReference>
<dbReference type="InterPro" id="IPR011006">
    <property type="entry name" value="CheY-like_superfamily"/>
</dbReference>
<evidence type="ECO:0000259" key="7">
    <source>
        <dbReference type="PROSITE" id="PS01124"/>
    </source>
</evidence>
<dbReference type="GO" id="GO:0000160">
    <property type="term" value="P:phosphorelay signal transduction system"/>
    <property type="evidence" value="ECO:0007669"/>
    <property type="project" value="InterPro"/>
</dbReference>
<dbReference type="CDD" id="cd19920">
    <property type="entry name" value="REC_PA4781-like"/>
    <property type="match status" value="1"/>
</dbReference>
<dbReference type="PROSITE" id="PS50110">
    <property type="entry name" value="RESPONSE_REGULATORY"/>
    <property type="match status" value="1"/>
</dbReference>
<dbReference type="AlphaFoldDB" id="A0A6L6Q727"/>
<dbReference type="PROSITE" id="PS00041">
    <property type="entry name" value="HTH_ARAC_FAMILY_1"/>
    <property type="match status" value="1"/>
</dbReference>
<dbReference type="GO" id="GO:0003700">
    <property type="term" value="F:DNA-binding transcription factor activity"/>
    <property type="evidence" value="ECO:0007669"/>
    <property type="project" value="InterPro"/>
</dbReference>
<name>A0A6L6Q727_9BURK</name>
<dbReference type="Pfam" id="PF00072">
    <property type="entry name" value="Response_reg"/>
    <property type="match status" value="1"/>
</dbReference>
<dbReference type="InterPro" id="IPR020449">
    <property type="entry name" value="Tscrpt_reg_AraC-type_HTH"/>
</dbReference>
<evidence type="ECO:0000256" key="5">
    <source>
        <dbReference type="PROSITE-ProRule" id="PRU00169"/>
    </source>
</evidence>
<gene>
    <name evidence="9" type="ORF">GM668_23505</name>
</gene>
<evidence type="ECO:0000256" key="1">
    <source>
        <dbReference type="ARBA" id="ARBA00022553"/>
    </source>
</evidence>
<organism evidence="9 10">
    <name type="scientific">Pseudoduganella ginsengisoli</name>
    <dbReference type="NCBI Taxonomy" id="1462440"/>
    <lineage>
        <taxon>Bacteria</taxon>
        <taxon>Pseudomonadati</taxon>
        <taxon>Pseudomonadota</taxon>
        <taxon>Betaproteobacteria</taxon>
        <taxon>Burkholderiales</taxon>
        <taxon>Oxalobacteraceae</taxon>
        <taxon>Telluria group</taxon>
        <taxon>Pseudoduganella</taxon>
    </lineage>
</organism>
<dbReference type="InterPro" id="IPR018060">
    <property type="entry name" value="HTH_AraC"/>
</dbReference>
<dbReference type="OrthoDB" id="8874570at2"/>
<evidence type="ECO:0000256" key="2">
    <source>
        <dbReference type="ARBA" id="ARBA00023015"/>
    </source>
</evidence>
<evidence type="ECO:0000313" key="9">
    <source>
        <dbReference type="EMBL" id="MTW05048.1"/>
    </source>
</evidence>
<protein>
    <submittedName>
        <fullName evidence="9">Response regulator</fullName>
    </submittedName>
</protein>
<dbReference type="Gene3D" id="3.40.50.2300">
    <property type="match status" value="1"/>
</dbReference>
<feature type="modified residue" description="4-aspartylphosphate" evidence="5">
    <location>
        <position position="60"/>
    </location>
</feature>
<accession>A0A6L6Q727</accession>
<keyword evidence="10" id="KW-1185">Reference proteome</keyword>
<dbReference type="PANTHER" id="PTHR44591">
    <property type="entry name" value="STRESS RESPONSE REGULATOR PROTEIN 1"/>
    <property type="match status" value="1"/>
</dbReference>
<dbReference type="PRINTS" id="PR00032">
    <property type="entry name" value="HTHARAC"/>
</dbReference>
<dbReference type="Pfam" id="PF12833">
    <property type="entry name" value="HTH_18"/>
    <property type="match status" value="1"/>
</dbReference>
<dbReference type="InterPro" id="IPR050595">
    <property type="entry name" value="Bact_response_regulator"/>
</dbReference>
<evidence type="ECO:0000259" key="8">
    <source>
        <dbReference type="PROSITE" id="PS50110"/>
    </source>
</evidence>
<keyword evidence="3" id="KW-0238">DNA-binding</keyword>
<evidence type="ECO:0000256" key="3">
    <source>
        <dbReference type="ARBA" id="ARBA00023125"/>
    </source>
</evidence>
<evidence type="ECO:0000256" key="6">
    <source>
        <dbReference type="SAM" id="MobiDB-lite"/>
    </source>
</evidence>
<dbReference type="RefSeq" id="WP_155441403.1">
    <property type="nucleotide sequence ID" value="NZ_WNLA01000020.1"/>
</dbReference>
<comment type="caution">
    <text evidence="9">The sequence shown here is derived from an EMBL/GenBank/DDBJ whole genome shotgun (WGS) entry which is preliminary data.</text>
</comment>
<feature type="region of interest" description="Disordered" evidence="6">
    <location>
        <begin position="249"/>
        <end position="279"/>
    </location>
</feature>
<evidence type="ECO:0000313" key="10">
    <source>
        <dbReference type="Proteomes" id="UP000484015"/>
    </source>
</evidence>
<dbReference type="SMART" id="SM00448">
    <property type="entry name" value="REC"/>
    <property type="match status" value="1"/>
</dbReference>
<sequence length="279" mass="30354">MYLSSDANVRKILIVDDSAFEQRMLVDLLSEMPYRVSVAFNGLQGYQLALSQQPDLILLDVRMPSMDGYTCCRLLKANPATHDIPVIFLSGADAAEDRIMGLSIGGVDFVSKPFTPGELAARIHVHLNLMRRAPKEAAEQAPAPALPANPDAVIVSAAKRLIADNLAALPSLSEIARSVGTYREKLSQLFREQTGMTVFAFIREERIRRGVQLLRETEIDVQDIALLIGFNNAGNFSTAFRERMGVTPSAYRASGATDTPTAPPDAPGKKPDSPESPES</sequence>
<dbReference type="SUPFAM" id="SSF52172">
    <property type="entry name" value="CheY-like"/>
    <property type="match status" value="1"/>
</dbReference>
<evidence type="ECO:0000256" key="4">
    <source>
        <dbReference type="ARBA" id="ARBA00023163"/>
    </source>
</evidence>
<proteinExistence type="predicted"/>
<feature type="domain" description="Response regulatory" evidence="8">
    <location>
        <begin position="11"/>
        <end position="127"/>
    </location>
</feature>
<dbReference type="SMART" id="SM00342">
    <property type="entry name" value="HTH_ARAC"/>
    <property type="match status" value="1"/>
</dbReference>
<dbReference type="Gene3D" id="1.10.10.60">
    <property type="entry name" value="Homeodomain-like"/>
    <property type="match status" value="2"/>
</dbReference>
<dbReference type="SUPFAM" id="SSF46689">
    <property type="entry name" value="Homeodomain-like"/>
    <property type="match status" value="2"/>
</dbReference>
<dbReference type="PANTHER" id="PTHR44591:SF23">
    <property type="entry name" value="CHEY SUBFAMILY"/>
    <property type="match status" value="1"/>
</dbReference>
<keyword evidence="1 5" id="KW-0597">Phosphoprotein</keyword>
<dbReference type="EMBL" id="WNLA01000020">
    <property type="protein sequence ID" value="MTW05048.1"/>
    <property type="molecule type" value="Genomic_DNA"/>
</dbReference>
<dbReference type="GO" id="GO:0043565">
    <property type="term" value="F:sequence-specific DNA binding"/>
    <property type="evidence" value="ECO:0007669"/>
    <property type="project" value="InterPro"/>
</dbReference>
<keyword evidence="2" id="KW-0805">Transcription regulation</keyword>
<dbReference type="PROSITE" id="PS01124">
    <property type="entry name" value="HTH_ARAC_FAMILY_2"/>
    <property type="match status" value="1"/>
</dbReference>
<dbReference type="InterPro" id="IPR009057">
    <property type="entry name" value="Homeodomain-like_sf"/>
</dbReference>
<dbReference type="InterPro" id="IPR018062">
    <property type="entry name" value="HTH_AraC-typ_CS"/>
</dbReference>